<proteinExistence type="predicted"/>
<evidence type="ECO:0000313" key="1">
    <source>
        <dbReference type="EnsemblPlants" id="OGLUM05G11280.1"/>
    </source>
</evidence>
<dbReference type="HOGENOM" id="CLU_2779970_0_0_1"/>
<name>A0A0D9ZX15_9ORYZ</name>
<evidence type="ECO:0000313" key="2">
    <source>
        <dbReference type="Proteomes" id="UP000026961"/>
    </source>
</evidence>
<dbReference type="Gramene" id="OGLUM05G11280.1">
    <property type="protein sequence ID" value="OGLUM05G11280.1"/>
    <property type="gene ID" value="OGLUM05G11280"/>
</dbReference>
<reference evidence="1" key="2">
    <citation type="submission" date="2018-05" db="EMBL/GenBank/DDBJ databases">
        <title>OgluRS3 (Oryza glumaepatula Reference Sequence Version 3).</title>
        <authorList>
            <person name="Zhang J."/>
            <person name="Kudrna D."/>
            <person name="Lee S."/>
            <person name="Talag J."/>
            <person name="Welchert J."/>
            <person name="Wing R.A."/>
        </authorList>
    </citation>
    <scope>NUCLEOTIDE SEQUENCE [LARGE SCALE GENOMIC DNA]</scope>
</reference>
<dbReference type="EnsemblPlants" id="OGLUM05G11280.1">
    <property type="protein sequence ID" value="OGLUM05G11280.1"/>
    <property type="gene ID" value="OGLUM05G11280"/>
</dbReference>
<reference evidence="1" key="1">
    <citation type="submission" date="2015-04" db="UniProtKB">
        <authorList>
            <consortium name="EnsemblPlants"/>
        </authorList>
    </citation>
    <scope>IDENTIFICATION</scope>
</reference>
<sequence>MLLKELDDSFEEFQDQVRREVEEKGYYEVGMDYFVQRAEYEAWLDKKWAERDFFRLEFEDEDEDMYGHG</sequence>
<dbReference type="AlphaFoldDB" id="A0A0D9ZX15"/>
<protein>
    <submittedName>
        <fullName evidence="1">Uncharacterized protein</fullName>
    </submittedName>
</protein>
<dbReference type="PANTHER" id="PTHR35166">
    <property type="entry name" value="OS05G0193700 PROTEIN-RELATED"/>
    <property type="match status" value="1"/>
</dbReference>
<accession>A0A0D9ZX15</accession>
<dbReference type="Proteomes" id="UP000026961">
    <property type="component" value="Chromosome 5"/>
</dbReference>
<dbReference type="PANTHER" id="PTHR35166:SF11">
    <property type="entry name" value="OS05G0151550 PROTEIN"/>
    <property type="match status" value="1"/>
</dbReference>
<keyword evidence="2" id="KW-1185">Reference proteome</keyword>
<organism evidence="1">
    <name type="scientific">Oryza glumipatula</name>
    <dbReference type="NCBI Taxonomy" id="40148"/>
    <lineage>
        <taxon>Eukaryota</taxon>
        <taxon>Viridiplantae</taxon>
        <taxon>Streptophyta</taxon>
        <taxon>Embryophyta</taxon>
        <taxon>Tracheophyta</taxon>
        <taxon>Spermatophyta</taxon>
        <taxon>Magnoliopsida</taxon>
        <taxon>Liliopsida</taxon>
        <taxon>Poales</taxon>
        <taxon>Poaceae</taxon>
        <taxon>BOP clade</taxon>
        <taxon>Oryzoideae</taxon>
        <taxon>Oryzeae</taxon>
        <taxon>Oryzinae</taxon>
        <taxon>Oryza</taxon>
    </lineage>
</organism>